<sequence>MTDTTWLIEVDGGTCIGSGICAGTAPDHFTVENGTSRPARRRTEPADRVLDAAESCPVEAITVRDEGTGEVIAPEP</sequence>
<keyword evidence="3 8" id="KW-0479">Metal-binding</keyword>
<dbReference type="PANTHER" id="PTHR36923:SF3">
    <property type="entry name" value="FERREDOXIN"/>
    <property type="match status" value="1"/>
</dbReference>
<keyword evidence="7" id="KW-0003">3Fe-4S</keyword>
<accession>A0A931DL77</accession>
<evidence type="ECO:0000256" key="2">
    <source>
        <dbReference type="ARBA" id="ARBA00022448"/>
    </source>
</evidence>
<dbReference type="Gene3D" id="3.30.70.20">
    <property type="match status" value="1"/>
</dbReference>
<dbReference type="EMBL" id="JADOUA010000001">
    <property type="protein sequence ID" value="MBG6092050.1"/>
    <property type="molecule type" value="Genomic_DNA"/>
</dbReference>
<reference evidence="9" key="1">
    <citation type="submission" date="2020-11" db="EMBL/GenBank/DDBJ databases">
        <title>Sequencing the genomes of 1000 actinobacteria strains.</title>
        <authorList>
            <person name="Klenk H.-P."/>
        </authorList>
    </citation>
    <scope>NUCLEOTIDE SEQUENCE</scope>
    <source>
        <strain evidence="9">DSM 43175</strain>
    </source>
</reference>
<organism evidence="9 10">
    <name type="scientific">Actinomadura viridis</name>
    <dbReference type="NCBI Taxonomy" id="58110"/>
    <lineage>
        <taxon>Bacteria</taxon>
        <taxon>Bacillati</taxon>
        <taxon>Actinomycetota</taxon>
        <taxon>Actinomycetes</taxon>
        <taxon>Streptosporangiales</taxon>
        <taxon>Thermomonosporaceae</taxon>
        <taxon>Actinomadura</taxon>
    </lineage>
</organism>
<dbReference type="InterPro" id="IPR051269">
    <property type="entry name" value="Fe-S_cluster_ET"/>
</dbReference>
<evidence type="ECO:0000313" key="10">
    <source>
        <dbReference type="Proteomes" id="UP000614047"/>
    </source>
</evidence>
<keyword evidence="4 8" id="KW-0249">Electron transport</keyword>
<comment type="caution">
    <text evidence="9">The sequence shown here is derived from an EMBL/GenBank/DDBJ whole genome shotgun (WGS) entry which is preliminary data.</text>
</comment>
<keyword evidence="10" id="KW-1185">Reference proteome</keyword>
<dbReference type="PRINTS" id="PR00352">
    <property type="entry name" value="3FE4SFRDOXIN"/>
</dbReference>
<gene>
    <name evidence="9" type="ORF">IW256_006163</name>
</gene>
<evidence type="ECO:0000256" key="1">
    <source>
        <dbReference type="ARBA" id="ARBA00001927"/>
    </source>
</evidence>
<dbReference type="GO" id="GO:0005506">
    <property type="term" value="F:iron ion binding"/>
    <property type="evidence" value="ECO:0007669"/>
    <property type="project" value="UniProtKB-UniRule"/>
</dbReference>
<evidence type="ECO:0000256" key="5">
    <source>
        <dbReference type="ARBA" id="ARBA00023004"/>
    </source>
</evidence>
<comment type="function">
    <text evidence="8">Ferredoxins are iron-sulfur proteins that transfer electrons in a wide variety of metabolic reactions.</text>
</comment>
<keyword evidence="5 8" id="KW-0408">Iron</keyword>
<evidence type="ECO:0000256" key="8">
    <source>
        <dbReference type="RuleBase" id="RU368020"/>
    </source>
</evidence>
<dbReference type="InterPro" id="IPR001080">
    <property type="entry name" value="3Fe4S_ferredoxin"/>
</dbReference>
<evidence type="ECO:0000256" key="7">
    <source>
        <dbReference type="ARBA" id="ARBA00023291"/>
    </source>
</evidence>
<evidence type="ECO:0000256" key="4">
    <source>
        <dbReference type="ARBA" id="ARBA00022982"/>
    </source>
</evidence>
<evidence type="ECO:0000256" key="3">
    <source>
        <dbReference type="ARBA" id="ARBA00022723"/>
    </source>
</evidence>
<comment type="cofactor">
    <cofactor evidence="1">
        <name>[3Fe-4S] cluster</name>
        <dbReference type="ChEBI" id="CHEBI:21137"/>
    </cofactor>
</comment>
<keyword evidence="2 8" id="KW-0813">Transport</keyword>
<protein>
    <recommendedName>
        <fullName evidence="8">Ferredoxin</fullName>
    </recommendedName>
</protein>
<proteinExistence type="predicted"/>
<evidence type="ECO:0000256" key="6">
    <source>
        <dbReference type="ARBA" id="ARBA00023014"/>
    </source>
</evidence>
<dbReference type="Pfam" id="PF13370">
    <property type="entry name" value="Fer4_13"/>
    <property type="match status" value="1"/>
</dbReference>
<dbReference type="GO" id="GO:0009055">
    <property type="term" value="F:electron transfer activity"/>
    <property type="evidence" value="ECO:0007669"/>
    <property type="project" value="UniProtKB-UniRule"/>
</dbReference>
<dbReference type="SUPFAM" id="SSF54862">
    <property type="entry name" value="4Fe-4S ferredoxins"/>
    <property type="match status" value="1"/>
</dbReference>
<dbReference type="AlphaFoldDB" id="A0A931DL77"/>
<dbReference type="GO" id="GO:0051538">
    <property type="term" value="F:3 iron, 4 sulfur cluster binding"/>
    <property type="evidence" value="ECO:0007669"/>
    <property type="project" value="UniProtKB-KW"/>
</dbReference>
<keyword evidence="6 8" id="KW-0411">Iron-sulfur</keyword>
<evidence type="ECO:0000313" key="9">
    <source>
        <dbReference type="EMBL" id="MBG6092050.1"/>
    </source>
</evidence>
<dbReference type="PANTHER" id="PTHR36923">
    <property type="entry name" value="FERREDOXIN"/>
    <property type="match status" value="1"/>
</dbReference>
<dbReference type="Proteomes" id="UP000614047">
    <property type="component" value="Unassembled WGS sequence"/>
</dbReference>
<name>A0A931DL77_9ACTN</name>
<dbReference type="RefSeq" id="WP_197014291.1">
    <property type="nucleotide sequence ID" value="NZ_BAABES010000002.1"/>
</dbReference>